<dbReference type="HOGENOM" id="CLU_3298390_0_0_6"/>
<dbReference type="Proteomes" id="UP000004687">
    <property type="component" value="Unassembled WGS sequence"/>
</dbReference>
<sequence>MSDAKNYNQCVHTLTLVKHVNLKANHERAKKVYLFHFIRV</sequence>
<gene>
    <name evidence="1" type="ORF">VchoM_02179</name>
</gene>
<accession>A0A0X1L0T2</accession>
<proteinExistence type="predicted"/>
<protein>
    <submittedName>
        <fullName evidence="1">Uncharacterized protein</fullName>
    </submittedName>
</protein>
<dbReference type="AlphaFoldDB" id="A0A0X1L0T2"/>
<reference evidence="1" key="1">
    <citation type="submission" date="2005-09" db="EMBL/GenBank/DDBJ databases">
        <title>Annotation of Vibrio cholerae MO10.</title>
        <authorList>
            <person name="Colwell R."/>
            <person name="Grim C.J."/>
            <person name="Young S."/>
            <person name="Jaffe D."/>
            <person name="Gnerre S."/>
            <person name="Berlin A."/>
            <person name="Heiman D."/>
            <person name="Hepburn T."/>
            <person name="Shea T."/>
            <person name="Sykes S."/>
            <person name="Yandava C."/>
            <person name="Alvarado L."/>
            <person name="Kodira C."/>
            <person name="Borodovsky M."/>
            <person name="Heidelberg J."/>
            <person name="Lander E."/>
            <person name="Galagan J."/>
            <person name="Nusbaum C."/>
            <person name="Birren B."/>
        </authorList>
    </citation>
    <scope>NUCLEOTIDE SEQUENCE [LARGE SCALE GENOMIC DNA]</scope>
    <source>
        <strain evidence="1">MO10</strain>
    </source>
</reference>
<dbReference type="EMBL" id="DS990137">
    <property type="protein sequence ID" value="EET24152.1"/>
    <property type="molecule type" value="Genomic_DNA"/>
</dbReference>
<organism evidence="1">
    <name type="scientific">Vibrio cholerae (strain MO10)</name>
    <dbReference type="NCBI Taxonomy" id="345072"/>
    <lineage>
        <taxon>Bacteria</taxon>
        <taxon>Pseudomonadati</taxon>
        <taxon>Pseudomonadota</taxon>
        <taxon>Gammaproteobacteria</taxon>
        <taxon>Vibrionales</taxon>
        <taxon>Vibrionaceae</taxon>
        <taxon>Vibrio</taxon>
    </lineage>
</organism>
<reference evidence="1" key="2">
    <citation type="submission" date="2008-07" db="EMBL/GenBank/DDBJ databases">
        <authorList>
            <consortium name="Broad Institute Genome Sequencing Platform"/>
            <person name="Colwell R."/>
            <person name="Grim C.J."/>
            <person name="Young S."/>
            <person name="Jaffe D."/>
            <person name="Gnerre S."/>
            <person name="Berlin A."/>
            <person name="Heiman D."/>
            <person name="Hepburn T."/>
            <person name="Shea T."/>
            <person name="Sykes S."/>
            <person name="Alvarado L."/>
            <person name="Kodira C."/>
            <person name="Heidelberg J."/>
            <person name="Lander E."/>
            <person name="Galagan J."/>
            <person name="Nusbaum C."/>
            <person name="Birren B."/>
        </authorList>
    </citation>
    <scope>NUCLEOTIDE SEQUENCE [LARGE SCALE GENOMIC DNA]</scope>
    <source>
        <strain evidence="1">MO10</strain>
    </source>
</reference>
<evidence type="ECO:0000313" key="1">
    <source>
        <dbReference type="EMBL" id="EET24152.1"/>
    </source>
</evidence>
<name>A0A0X1L0T2_VIBCO</name>